<evidence type="ECO:0000313" key="4">
    <source>
        <dbReference type="Proteomes" id="UP001238179"/>
    </source>
</evidence>
<dbReference type="RefSeq" id="WP_316412647.1">
    <property type="nucleotide sequence ID" value="NZ_AP027080.1"/>
</dbReference>
<keyword evidence="4" id="KW-1185">Reference proteome</keyword>
<dbReference type="AlphaFoldDB" id="A0AA48GME0"/>
<dbReference type="SUPFAM" id="SSF56214">
    <property type="entry name" value="4'-phosphopantetheinyl transferase"/>
    <property type="match status" value="1"/>
</dbReference>
<protein>
    <submittedName>
        <fullName evidence="3">Holo-[acyl-carrier-protein] synthase</fullName>
    </submittedName>
</protein>
<dbReference type="GO" id="GO:0008897">
    <property type="term" value="F:holo-[acyl-carrier-protein] synthase activity"/>
    <property type="evidence" value="ECO:0007669"/>
    <property type="project" value="InterPro"/>
</dbReference>
<dbReference type="InterPro" id="IPR037143">
    <property type="entry name" value="4-PPantetheinyl_Trfase_dom_sf"/>
</dbReference>
<dbReference type="Proteomes" id="UP001238179">
    <property type="component" value="Chromosome"/>
</dbReference>
<gene>
    <name evidence="3" type="primary">acpS</name>
    <name evidence="3" type="ORF">METEAL_31480</name>
</gene>
<organism evidence="3 4">
    <name type="scientific">Mesoterricola silvestris</name>
    <dbReference type="NCBI Taxonomy" id="2927979"/>
    <lineage>
        <taxon>Bacteria</taxon>
        <taxon>Pseudomonadati</taxon>
        <taxon>Acidobacteriota</taxon>
        <taxon>Holophagae</taxon>
        <taxon>Holophagales</taxon>
        <taxon>Holophagaceae</taxon>
        <taxon>Mesoterricola</taxon>
    </lineage>
</organism>
<evidence type="ECO:0000313" key="3">
    <source>
        <dbReference type="EMBL" id="BDU73974.1"/>
    </source>
</evidence>
<accession>A0AA48GME0</accession>
<feature type="domain" description="4'-phosphopantetheinyl transferase" evidence="2">
    <location>
        <begin position="4"/>
        <end position="92"/>
    </location>
</feature>
<dbReference type="GO" id="GO:0000287">
    <property type="term" value="F:magnesium ion binding"/>
    <property type="evidence" value="ECO:0007669"/>
    <property type="project" value="InterPro"/>
</dbReference>
<name>A0AA48GME0_9BACT</name>
<dbReference type="Pfam" id="PF01648">
    <property type="entry name" value="ACPS"/>
    <property type="match status" value="1"/>
</dbReference>
<evidence type="ECO:0000259" key="2">
    <source>
        <dbReference type="Pfam" id="PF01648"/>
    </source>
</evidence>
<evidence type="ECO:0000256" key="1">
    <source>
        <dbReference type="ARBA" id="ARBA00022679"/>
    </source>
</evidence>
<reference evidence="4" key="1">
    <citation type="journal article" date="2023" name="Int. J. Syst. Evol. Microbiol.">
        <title>Mesoterricola silvestris gen. nov., sp. nov., Mesoterricola sediminis sp. nov., Geothrix oryzae sp. nov., Geothrix edaphica sp. nov., Geothrix rubra sp. nov., and Geothrix limicola sp. nov., six novel members of Acidobacteriota isolated from soils.</title>
        <authorList>
            <person name="Itoh H."/>
            <person name="Sugisawa Y."/>
            <person name="Mise K."/>
            <person name="Xu Z."/>
            <person name="Kuniyasu M."/>
            <person name="Ushijima N."/>
            <person name="Kawano K."/>
            <person name="Kobayashi E."/>
            <person name="Shiratori Y."/>
            <person name="Masuda Y."/>
            <person name="Senoo K."/>
        </authorList>
    </citation>
    <scope>NUCLEOTIDE SEQUENCE [LARGE SCALE GENOMIC DNA]</scope>
    <source>
        <strain evidence="4">W79</strain>
    </source>
</reference>
<dbReference type="InterPro" id="IPR008278">
    <property type="entry name" value="4-PPantetheinyl_Trfase_dom"/>
</dbReference>
<proteinExistence type="predicted"/>
<sequence length="126" mass="14101">MILGLGTDICPATRWAHLLDRFGEKALRRVLGPEEADYLLRGNRQRLPERAAGRWALREAFGKALGVGLDGWSWKQLRFLDGKLWAEGELARMIQERGIGPIHGSVTHDGGIAFAVVILEKKDDRD</sequence>
<dbReference type="Gene3D" id="3.90.470.20">
    <property type="entry name" value="4'-phosphopantetheinyl transferase domain"/>
    <property type="match status" value="1"/>
</dbReference>
<keyword evidence="1" id="KW-0808">Transferase</keyword>
<dbReference type="KEGG" id="msil:METEAL_31480"/>
<dbReference type="EMBL" id="AP027080">
    <property type="protein sequence ID" value="BDU73974.1"/>
    <property type="molecule type" value="Genomic_DNA"/>
</dbReference>